<feature type="domain" description="FecR protein" evidence="2">
    <location>
        <begin position="157"/>
        <end position="253"/>
    </location>
</feature>
<dbReference type="AlphaFoldDB" id="A0A3M6QRI3"/>
<comment type="caution">
    <text evidence="3">The sequence shown here is derived from an EMBL/GenBank/DDBJ whole genome shotgun (WGS) entry which is preliminary data.</text>
</comment>
<evidence type="ECO:0000256" key="1">
    <source>
        <dbReference type="SAM" id="MobiDB-lite"/>
    </source>
</evidence>
<dbReference type="OrthoDB" id="1100567at2"/>
<proteinExistence type="predicted"/>
<dbReference type="PANTHER" id="PTHR30273">
    <property type="entry name" value="PERIPLASMIC SIGNAL SENSOR AND SIGMA FACTOR ACTIVATOR FECR-RELATED"/>
    <property type="match status" value="1"/>
</dbReference>
<name>A0A3M6QRI3_9BURK</name>
<dbReference type="Pfam" id="PF04773">
    <property type="entry name" value="FecR"/>
    <property type="match status" value="1"/>
</dbReference>
<accession>A0A3M6QRI3</accession>
<dbReference type="InterPro" id="IPR006860">
    <property type="entry name" value="FecR"/>
</dbReference>
<keyword evidence="4" id="KW-1185">Reference proteome</keyword>
<sequence>MQAPEFQRPMSRTESEHPPFAPSTMPVPHDDDAALRRQELVRWFLRRQEPQGWTAQDEQAFEGWLAAHAGNQALYARWEADWRLMDALPDAAIDRLRAQVAADRVAAGSAAPAMAAAPRRAFMHRGLALAGVAGVAVTAGSLGWLHGRPPSSDRLSLRTGRGEMRELTLPDGSQLMLDTATELQVRYHADARELRLHQGQAVFSVVPDAQRPFRVVAGSVRVTVTGTRFSVRHTPDQAGRAAPEVAVASGEVRVEGGRLDLLGRWQAEEALPAHALTAGQQLVWDGQAGAPSLASIRPDQFANWRERRVSFSDTPLAQAVAELERYADTGITSMDPRAAQLRLSGTFRSGDAQAMRRLLAGALPIRLEPDGEGYRIRAAVP</sequence>
<dbReference type="GO" id="GO:0016989">
    <property type="term" value="F:sigma factor antagonist activity"/>
    <property type="evidence" value="ECO:0007669"/>
    <property type="project" value="TreeGrafter"/>
</dbReference>
<feature type="region of interest" description="Disordered" evidence="1">
    <location>
        <begin position="1"/>
        <end position="30"/>
    </location>
</feature>
<dbReference type="PANTHER" id="PTHR30273:SF2">
    <property type="entry name" value="PROTEIN FECR"/>
    <property type="match status" value="1"/>
</dbReference>
<evidence type="ECO:0000313" key="3">
    <source>
        <dbReference type="EMBL" id="RMX05022.1"/>
    </source>
</evidence>
<reference evidence="3 4" key="1">
    <citation type="submission" date="2018-10" db="EMBL/GenBank/DDBJ databases">
        <title>Draft genome of Cortibacter populi DSM10536.</title>
        <authorList>
            <person name="Bernier A.-M."/>
            <person name="Bernard K."/>
        </authorList>
    </citation>
    <scope>NUCLEOTIDE SEQUENCE [LARGE SCALE GENOMIC DNA]</scope>
    <source>
        <strain evidence="3 4">DSM 105136</strain>
    </source>
</reference>
<dbReference type="EMBL" id="RDQO01000004">
    <property type="protein sequence ID" value="RMX05022.1"/>
    <property type="molecule type" value="Genomic_DNA"/>
</dbReference>
<gene>
    <name evidence="3" type="ORF">D8I35_14335</name>
</gene>
<dbReference type="Gene3D" id="3.55.50.30">
    <property type="match status" value="1"/>
</dbReference>
<dbReference type="Proteomes" id="UP000278006">
    <property type="component" value="Unassembled WGS sequence"/>
</dbReference>
<evidence type="ECO:0000259" key="2">
    <source>
        <dbReference type="Pfam" id="PF04773"/>
    </source>
</evidence>
<dbReference type="Gene3D" id="2.60.120.1440">
    <property type="match status" value="1"/>
</dbReference>
<dbReference type="PIRSF" id="PIRSF018266">
    <property type="entry name" value="FecR"/>
    <property type="match status" value="1"/>
</dbReference>
<organism evidence="3 4">
    <name type="scientific">Corticibacter populi</name>
    <dbReference type="NCBI Taxonomy" id="1550736"/>
    <lineage>
        <taxon>Bacteria</taxon>
        <taxon>Pseudomonadati</taxon>
        <taxon>Pseudomonadota</taxon>
        <taxon>Betaproteobacteria</taxon>
        <taxon>Burkholderiales</taxon>
        <taxon>Comamonadaceae</taxon>
        <taxon>Corticibacter</taxon>
    </lineage>
</organism>
<protein>
    <submittedName>
        <fullName evidence="3">DUF4974 domain-containing protein</fullName>
    </submittedName>
</protein>
<evidence type="ECO:0000313" key="4">
    <source>
        <dbReference type="Proteomes" id="UP000278006"/>
    </source>
</evidence>
<dbReference type="InterPro" id="IPR012373">
    <property type="entry name" value="Ferrdict_sens_TM"/>
</dbReference>